<dbReference type="EMBL" id="SUYD01000002">
    <property type="protein sequence ID" value="MBE6265238.1"/>
    <property type="molecule type" value="Genomic_DNA"/>
</dbReference>
<evidence type="ECO:0008006" key="4">
    <source>
        <dbReference type="Google" id="ProtNLM"/>
    </source>
</evidence>
<reference evidence="2" key="1">
    <citation type="submission" date="2019-04" db="EMBL/GenBank/DDBJ databases">
        <title>Evolution of Biomass-Degrading Anaerobic Consortia Revealed by Metagenomics.</title>
        <authorList>
            <person name="Peng X."/>
        </authorList>
    </citation>
    <scope>NUCLEOTIDE SEQUENCE</scope>
    <source>
        <strain evidence="2">SIG141</strain>
    </source>
</reference>
<name>A0A928BRD6_XYLRU</name>
<dbReference type="Proteomes" id="UP000763088">
    <property type="component" value="Unassembled WGS sequence"/>
</dbReference>
<evidence type="ECO:0000313" key="3">
    <source>
        <dbReference type="Proteomes" id="UP000763088"/>
    </source>
</evidence>
<gene>
    <name evidence="2" type="ORF">E7102_02010</name>
</gene>
<evidence type="ECO:0000256" key="1">
    <source>
        <dbReference type="SAM" id="MobiDB-lite"/>
    </source>
</evidence>
<protein>
    <recommendedName>
        <fullName evidence="4">VirE N-terminal domain-containing protein</fullName>
    </recommendedName>
</protein>
<evidence type="ECO:0000313" key="2">
    <source>
        <dbReference type="EMBL" id="MBE6265238.1"/>
    </source>
</evidence>
<proteinExistence type="predicted"/>
<sequence>MNTEIIKTSMIRKICMNATLNAPKCKGTATEQQMEAYFKLTESEELAKLIAAIRFENGHNERRKLKQNLPYRCPHYFRFKDDRRAQANIIPEAFTWQTCVDIDDETQVAAALERARVIDEEEGQWKHHLLHAEYSASSKLHLDIRIPMGMTIREAQQAYCKVLGIDFDEDCCTPERMIYITDAASQIYTADDWCAELPAEEVEARRKAYLDRGLTIDGRELKNQPTSNELKIQPVDYPDDYMGIPYEYIVEELVAQMGGEPAHGSRNGFIFTMACHLRHVCNDDAGWIKQVLPNFGEDQQRVDQSIESACRRQQSKTVPPKLQAALQLARTRVNIEKGVDPESLMRQPMMPERLPAPIRLCVSKAPKGYHPAIATCVFPAFATYTGGVKGEFWDNTTMEMTLISGLVAPMSIGKSCIKEPIRHILRPIAERDKVARAKEKDWSEATNTKSANSEKPERPKDICVQIVDADMTNAAFCQRMEDAERAGNKALFTEMDEVEQMKKVSGGSTSEVTQIIRRDFDSDEYGQERVGSQSVKSRSVMRWCVVFSTTPATAVATFGGNIDNGTFSRLNLCTIVREDVERRPKFGRYDEAFDKKLAVYQARLESAKGTIVCPQAKRLAEKLLDRAEERAEMMGNESYIHLSYRSVAIAFRKSILLYIMCGMKWSKEIEDFITWSFDYDMWCKMCLMGEAIKEKLERDNRIMKPGVPCMLEQLNDTFTRDEYNVIERAQCPNTTQRGNLLSKWKSRGWVEYNEELKIYIKTPEYYQKHAA</sequence>
<organism evidence="2 3">
    <name type="scientific">Xylanibacter ruminicola</name>
    <name type="common">Prevotella ruminicola</name>
    <dbReference type="NCBI Taxonomy" id="839"/>
    <lineage>
        <taxon>Bacteria</taxon>
        <taxon>Pseudomonadati</taxon>
        <taxon>Bacteroidota</taxon>
        <taxon>Bacteroidia</taxon>
        <taxon>Bacteroidales</taxon>
        <taxon>Prevotellaceae</taxon>
        <taxon>Xylanibacter</taxon>
    </lineage>
</organism>
<accession>A0A928BRD6</accession>
<feature type="region of interest" description="Disordered" evidence="1">
    <location>
        <begin position="436"/>
        <end position="459"/>
    </location>
</feature>
<comment type="caution">
    <text evidence="2">The sequence shown here is derived from an EMBL/GenBank/DDBJ whole genome shotgun (WGS) entry which is preliminary data.</text>
</comment>
<dbReference type="AlphaFoldDB" id="A0A928BRD6"/>